<dbReference type="EMBL" id="UGKR01000004">
    <property type="protein sequence ID" value="STV77744.1"/>
    <property type="molecule type" value="Genomic_DNA"/>
</dbReference>
<comment type="caution">
    <text evidence="1">The sequence shown here is derived from an EMBL/GenBank/DDBJ whole genome shotgun (WGS) entry which is preliminary data.</text>
</comment>
<accession>A0A7H4N417</accession>
<sequence>MPVSMDFMPVAGDIEDIATNAPQVAQRLQQQIDNSYQLLGILLVHDAQAIDLRKQKNNGFTLSAPTGALYDALRRKVKFMDTDRPLSPDFAAAAQVLKTFDVQDVQMK</sequence>
<dbReference type="Pfam" id="PF00221">
    <property type="entry name" value="Lyase_aromatic"/>
    <property type="match status" value="1"/>
</dbReference>
<reference evidence="1 2" key="1">
    <citation type="submission" date="2018-06" db="EMBL/GenBank/DDBJ databases">
        <authorList>
            <consortium name="Pathogen Informatics"/>
            <person name="Doyle S."/>
        </authorList>
    </citation>
    <scope>NUCLEOTIDE SEQUENCE [LARGE SCALE GENOMIC DNA]</scope>
    <source>
        <strain evidence="1 2">NCTC9177</strain>
    </source>
</reference>
<dbReference type="GO" id="GO:0004397">
    <property type="term" value="F:histidine ammonia-lyase activity"/>
    <property type="evidence" value="ECO:0007669"/>
    <property type="project" value="UniProtKB-EC"/>
</dbReference>
<organism evidence="1 2">
    <name type="scientific">Klebsiella variicola</name>
    <dbReference type="NCBI Taxonomy" id="244366"/>
    <lineage>
        <taxon>Bacteria</taxon>
        <taxon>Pseudomonadati</taxon>
        <taxon>Pseudomonadota</taxon>
        <taxon>Gammaproteobacteria</taxon>
        <taxon>Enterobacterales</taxon>
        <taxon>Enterobacteriaceae</taxon>
        <taxon>Klebsiella/Raoultella group</taxon>
        <taxon>Klebsiella</taxon>
        <taxon>Klebsiella pneumoniae complex</taxon>
    </lineage>
</organism>
<proteinExistence type="predicted"/>
<dbReference type="InterPro" id="IPR008948">
    <property type="entry name" value="L-Aspartase-like"/>
</dbReference>
<protein>
    <submittedName>
        <fullName evidence="1">Histidine ammonia-lyase</fullName>
        <ecNumber evidence="1">4.3.1.3</ecNumber>
    </submittedName>
</protein>
<evidence type="ECO:0000313" key="1">
    <source>
        <dbReference type="EMBL" id="STV77744.1"/>
    </source>
</evidence>
<dbReference type="InterPro" id="IPR001106">
    <property type="entry name" value="Aromatic_Lyase"/>
</dbReference>
<dbReference type="AlphaFoldDB" id="A0A7H4N417"/>
<dbReference type="EC" id="4.3.1.3" evidence="1"/>
<gene>
    <name evidence="1" type="primary">hutH_6</name>
    <name evidence="1" type="ORF">NCTC9177_07377</name>
</gene>
<evidence type="ECO:0000313" key="2">
    <source>
        <dbReference type="Proteomes" id="UP000254545"/>
    </source>
</evidence>
<dbReference type="SUPFAM" id="SSF48557">
    <property type="entry name" value="L-aspartase-like"/>
    <property type="match status" value="1"/>
</dbReference>
<dbReference type="Proteomes" id="UP000254545">
    <property type="component" value="Unassembled WGS sequence"/>
</dbReference>
<dbReference type="Gene3D" id="1.20.200.10">
    <property type="entry name" value="Fumarase/aspartase (Central domain)"/>
    <property type="match status" value="1"/>
</dbReference>
<name>A0A7H4N417_KLEVA</name>
<keyword evidence="1" id="KW-0456">Lyase</keyword>